<protein>
    <submittedName>
        <fullName evidence="1">Uncharacterized protein</fullName>
    </submittedName>
</protein>
<organism evidence="1">
    <name type="scientific">marine sediment metagenome</name>
    <dbReference type="NCBI Taxonomy" id="412755"/>
    <lineage>
        <taxon>unclassified sequences</taxon>
        <taxon>metagenomes</taxon>
        <taxon>ecological metagenomes</taxon>
    </lineage>
</organism>
<sequence>MLMRLSFFNMENTFINRNEHSKEPIKEQVDDDKITVRALLSCANCGYQRSFTNTFKRSSIELLTVSLKIFEWLTCDCGALIDLNLEFLM</sequence>
<comment type="caution">
    <text evidence="1">The sequence shown here is derived from an EMBL/GenBank/DDBJ whole genome shotgun (WGS) entry which is preliminary data.</text>
</comment>
<reference evidence="1" key="1">
    <citation type="journal article" date="2014" name="Front. Microbiol.">
        <title>High frequency of phylogenetically diverse reductive dehalogenase-homologous genes in deep subseafloor sedimentary metagenomes.</title>
        <authorList>
            <person name="Kawai M."/>
            <person name="Futagami T."/>
            <person name="Toyoda A."/>
            <person name="Takaki Y."/>
            <person name="Nishi S."/>
            <person name="Hori S."/>
            <person name="Arai W."/>
            <person name="Tsubouchi T."/>
            <person name="Morono Y."/>
            <person name="Uchiyama I."/>
            <person name="Ito T."/>
            <person name="Fujiyama A."/>
            <person name="Inagaki F."/>
            <person name="Takami H."/>
        </authorList>
    </citation>
    <scope>NUCLEOTIDE SEQUENCE</scope>
    <source>
        <strain evidence="1">Expedition CK06-06</strain>
    </source>
</reference>
<evidence type="ECO:0000313" key="1">
    <source>
        <dbReference type="EMBL" id="GAG76755.1"/>
    </source>
</evidence>
<dbReference type="EMBL" id="BART01016028">
    <property type="protein sequence ID" value="GAG76755.1"/>
    <property type="molecule type" value="Genomic_DNA"/>
</dbReference>
<dbReference type="AlphaFoldDB" id="X1A3S4"/>
<name>X1A3S4_9ZZZZ</name>
<proteinExistence type="predicted"/>
<gene>
    <name evidence="1" type="ORF">S01H4_30961</name>
</gene>
<accession>X1A3S4</accession>